<dbReference type="AlphaFoldDB" id="A0A222EP34"/>
<organism evidence="3 4">
    <name type="scientific">Spiroplasma corruscae</name>
    <dbReference type="NCBI Taxonomy" id="216934"/>
    <lineage>
        <taxon>Bacteria</taxon>
        <taxon>Bacillati</taxon>
        <taxon>Mycoplasmatota</taxon>
        <taxon>Mollicutes</taxon>
        <taxon>Entomoplasmatales</taxon>
        <taxon>Spiroplasmataceae</taxon>
        <taxon>Spiroplasma</taxon>
    </lineage>
</organism>
<name>A0A222EP34_9MOLU</name>
<feature type="chain" id="PRO_5012533238" description="Lipoprotein" evidence="2">
    <location>
        <begin position="19"/>
        <end position="291"/>
    </location>
</feature>
<sequence>MKKILATLSVLTIATSSAATVVSCSSNVHYKEFLQWINNKETFLLYIGAKDCDFCQKFESNIEYNKQYFDDKLNQISGEYNNNVSSLNNLNDSFTGYGETLNNNLNLRQFVIDEKANNFKEKWSENIVTWLVDKLTEVYYELTLNIGSNETIQKNVAKEKVKEYFDKIKATPMFLIIRNGKVVDWEVGFEEDTTGWVDKSLESLVSQIGKSFLDSEIEAKLVNKINTGSATESGGETSGGNGAESGGETSEGSGGETTSSESRSISLSDVKQYNSSKYDLNFDSKSLIKNW</sequence>
<dbReference type="Proteomes" id="UP000203229">
    <property type="component" value="Chromosome"/>
</dbReference>
<keyword evidence="4" id="KW-1185">Reference proteome</keyword>
<reference evidence="3 4" key="1">
    <citation type="submission" date="2017-07" db="EMBL/GenBank/DDBJ databases">
        <title>Complete genome sequence of Spiroplasma corruscae EC-1 (DSM 19793).</title>
        <authorList>
            <person name="Tsai Y.-M."/>
            <person name="Lo W.-S."/>
            <person name="Kuo C.-H."/>
        </authorList>
    </citation>
    <scope>NUCLEOTIDE SEQUENCE [LARGE SCALE GENOMIC DNA]</scope>
    <source>
        <strain evidence="3 4">EC-1</strain>
    </source>
</reference>
<dbReference type="KEGG" id="scou:SCORR_v1c02590"/>
<keyword evidence="2" id="KW-0732">Signal</keyword>
<dbReference type="InterPro" id="IPR036249">
    <property type="entry name" value="Thioredoxin-like_sf"/>
</dbReference>
<feature type="compositionally biased region" description="Low complexity" evidence="1">
    <location>
        <begin position="246"/>
        <end position="262"/>
    </location>
</feature>
<dbReference type="PROSITE" id="PS51257">
    <property type="entry name" value="PROKAR_LIPOPROTEIN"/>
    <property type="match status" value="1"/>
</dbReference>
<dbReference type="Gene3D" id="3.40.30.10">
    <property type="entry name" value="Glutaredoxin"/>
    <property type="match status" value="1"/>
</dbReference>
<feature type="region of interest" description="Disordered" evidence="1">
    <location>
        <begin position="228"/>
        <end position="267"/>
    </location>
</feature>
<feature type="signal peptide" evidence="2">
    <location>
        <begin position="1"/>
        <end position="18"/>
    </location>
</feature>
<dbReference type="RefSeq" id="WP_094048400.1">
    <property type="nucleotide sequence ID" value="NZ_CP022535.1"/>
</dbReference>
<proteinExistence type="predicted"/>
<dbReference type="EMBL" id="CP022535">
    <property type="protein sequence ID" value="ASP28033.1"/>
    <property type="molecule type" value="Genomic_DNA"/>
</dbReference>
<protein>
    <recommendedName>
        <fullName evidence="5">Lipoprotein</fullName>
    </recommendedName>
</protein>
<dbReference type="SUPFAM" id="SSF52833">
    <property type="entry name" value="Thioredoxin-like"/>
    <property type="match status" value="1"/>
</dbReference>
<evidence type="ECO:0008006" key="5">
    <source>
        <dbReference type="Google" id="ProtNLM"/>
    </source>
</evidence>
<accession>A0A222EP34</accession>
<evidence type="ECO:0000313" key="3">
    <source>
        <dbReference type="EMBL" id="ASP28033.1"/>
    </source>
</evidence>
<evidence type="ECO:0000313" key="4">
    <source>
        <dbReference type="Proteomes" id="UP000203229"/>
    </source>
</evidence>
<evidence type="ECO:0000256" key="1">
    <source>
        <dbReference type="SAM" id="MobiDB-lite"/>
    </source>
</evidence>
<feature type="compositionally biased region" description="Gly residues" evidence="1">
    <location>
        <begin position="236"/>
        <end position="245"/>
    </location>
</feature>
<evidence type="ECO:0000256" key="2">
    <source>
        <dbReference type="SAM" id="SignalP"/>
    </source>
</evidence>
<gene>
    <name evidence="3" type="ORF">SCORR_v1c02590</name>
</gene>
<dbReference type="OrthoDB" id="389063at2"/>